<dbReference type="Proteomes" id="UP001597493">
    <property type="component" value="Unassembled WGS sequence"/>
</dbReference>
<feature type="signal peptide" evidence="2">
    <location>
        <begin position="1"/>
        <end position="50"/>
    </location>
</feature>
<proteinExistence type="predicted"/>
<gene>
    <name evidence="4" type="ORF">ACFSW5_24350</name>
</gene>
<keyword evidence="5" id="KW-1185">Reference proteome</keyword>
<feature type="domain" description="SLH" evidence="3">
    <location>
        <begin position="114"/>
        <end position="176"/>
    </location>
</feature>
<feature type="compositionally biased region" description="Polar residues" evidence="1">
    <location>
        <begin position="1"/>
        <end position="16"/>
    </location>
</feature>
<dbReference type="EMBL" id="JBHUMY010000043">
    <property type="protein sequence ID" value="MFD2663373.1"/>
    <property type="molecule type" value="Genomic_DNA"/>
</dbReference>
<feature type="domain" description="SLH" evidence="3">
    <location>
        <begin position="49"/>
        <end position="112"/>
    </location>
</feature>
<dbReference type="PROSITE" id="PS51272">
    <property type="entry name" value="SLH"/>
    <property type="match status" value="2"/>
</dbReference>
<accession>A0ABW5R3J4</accession>
<dbReference type="InterPro" id="IPR051465">
    <property type="entry name" value="Cell_Envelope_Struct_Comp"/>
</dbReference>
<dbReference type="InterPro" id="IPR001119">
    <property type="entry name" value="SLH_dom"/>
</dbReference>
<dbReference type="Pfam" id="PF00395">
    <property type="entry name" value="SLH"/>
    <property type="match status" value="2"/>
</dbReference>
<evidence type="ECO:0000313" key="4">
    <source>
        <dbReference type="EMBL" id="MFD2663373.1"/>
    </source>
</evidence>
<evidence type="ECO:0000256" key="2">
    <source>
        <dbReference type="SAM" id="SignalP"/>
    </source>
</evidence>
<sequence length="840" mass="90840">MRETSNTLQHQNSLQPKQFRGGEKKVMKKSFVSAALAASLVIPAAVPAFAATTPSDVVGTSVQSAVEELTALGIIEGYTDGTFKPENSITRAELAKIIVIATGYEASATSMQNTTPIFSDVKVNEWYTGYINAAVAKGYIQGYNGKYRPNDTVKFEEVAAIMVRALGYKESRLTGSWPYNYIVAGQDADLFDGLTIATGTAANRGTVAQMTSNALNADVVEYNEAGNLRETGEKLIDSLGDSEEFLLTSATVDDGEINLDGKDYDVADNFVVTGGDKLVDLLGHTVSALRDDAGDILAIYDDQDDDLVLETETDGAYTVGDGITVADGEENYVFASESYVFLNGEELDEGDTIDDETTITLYLNEDDKVVAAVATDWESDLVVSSVDKDENEVDTKNGGVYELADSAIITVNGKAATLSDLKEFDIIEILADSDNKAIKIDATRESVSGELESISEDKDGDLEYTVEGKEYDVVDNDFEQLKDSDVGEEYTFYLNADGEVAAFDATNAVDNSDFGVVYSVTEGTYVVDGEAPDGGKNYKIKYYSIADGKDVTTYTTDVTFATYENHLLEIFYDDDNIPAFKGEDGDEDPEYYDLDRTGEVDEVDSDSLTVNYSTGKTEYKLSGSTLYFTYDVEDGEIKAAEADDVTENDEVAVYSAGTTTAQYVFITDNNNAEDELDQVQGLYVDRSKRTTSDDTFYYLTLNVKGTDKKYEVEKAIYDAFANTAENTIVTLKATDEGVYEEAPTQALGNGSTDVSYDSADRELTVAGTTYLVTSNTQIYTIAKGDLTDADEADVASSSTIKTAVQSIKDGDDDYVGIIVVGSGAVPGRHEEAGVVIVVKK</sequence>
<evidence type="ECO:0000259" key="3">
    <source>
        <dbReference type="PROSITE" id="PS51272"/>
    </source>
</evidence>
<reference evidence="5" key="1">
    <citation type="journal article" date="2019" name="Int. J. Syst. Evol. Microbiol.">
        <title>The Global Catalogue of Microorganisms (GCM) 10K type strain sequencing project: providing services to taxonomists for standard genome sequencing and annotation.</title>
        <authorList>
            <consortium name="The Broad Institute Genomics Platform"/>
            <consortium name="The Broad Institute Genome Sequencing Center for Infectious Disease"/>
            <person name="Wu L."/>
            <person name="Ma J."/>
        </authorList>
    </citation>
    <scope>NUCLEOTIDE SEQUENCE [LARGE SCALE GENOMIC DNA]</scope>
    <source>
        <strain evidence="5">TISTR 1827</strain>
    </source>
</reference>
<protein>
    <submittedName>
        <fullName evidence="4">S-layer homology domain-containing protein</fullName>
    </submittedName>
</protein>
<feature type="region of interest" description="Disordered" evidence="1">
    <location>
        <begin position="1"/>
        <end position="21"/>
    </location>
</feature>
<keyword evidence="2" id="KW-0732">Signal</keyword>
<name>A0ABW5R3J4_9BACL</name>
<dbReference type="PANTHER" id="PTHR43308:SF5">
    <property type="entry name" value="S-LAYER PROTEIN _ PEPTIDOGLYCAN ENDO-BETA-N-ACETYLGLUCOSAMINIDASE"/>
    <property type="match status" value="1"/>
</dbReference>
<organism evidence="4 5">
    <name type="scientific">Paenibacillus thailandensis</name>
    <dbReference type="NCBI Taxonomy" id="393250"/>
    <lineage>
        <taxon>Bacteria</taxon>
        <taxon>Bacillati</taxon>
        <taxon>Bacillota</taxon>
        <taxon>Bacilli</taxon>
        <taxon>Bacillales</taxon>
        <taxon>Paenibacillaceae</taxon>
        <taxon>Paenibacillus</taxon>
    </lineage>
</organism>
<dbReference type="RefSeq" id="WP_379279272.1">
    <property type="nucleotide sequence ID" value="NZ_JBHUGT010000017.1"/>
</dbReference>
<comment type="caution">
    <text evidence="4">The sequence shown here is derived from an EMBL/GenBank/DDBJ whole genome shotgun (WGS) entry which is preliminary data.</text>
</comment>
<dbReference type="PANTHER" id="PTHR43308">
    <property type="entry name" value="OUTER MEMBRANE PROTEIN ALPHA-RELATED"/>
    <property type="match status" value="1"/>
</dbReference>
<evidence type="ECO:0000313" key="5">
    <source>
        <dbReference type="Proteomes" id="UP001597493"/>
    </source>
</evidence>
<feature type="chain" id="PRO_5047345042" evidence="2">
    <location>
        <begin position="51"/>
        <end position="840"/>
    </location>
</feature>
<evidence type="ECO:0000256" key="1">
    <source>
        <dbReference type="SAM" id="MobiDB-lite"/>
    </source>
</evidence>